<dbReference type="GO" id="GO:0009423">
    <property type="term" value="P:chorismate biosynthetic process"/>
    <property type="evidence" value="ECO:0007669"/>
    <property type="project" value="TreeGrafter"/>
</dbReference>
<evidence type="ECO:0000313" key="4">
    <source>
        <dbReference type="EMBL" id="XBX75778.1"/>
    </source>
</evidence>
<accession>A0AAU7VPN1</accession>
<dbReference type="PANTHER" id="PTHR21089:SF1">
    <property type="entry name" value="BIFUNCTIONAL 3-DEHYDROQUINATE DEHYDRATASE_SHIKIMATE DEHYDROGENASE, CHLOROPLASTIC"/>
    <property type="match status" value="1"/>
</dbReference>
<dbReference type="GO" id="GO:0009073">
    <property type="term" value="P:aromatic amino acid family biosynthetic process"/>
    <property type="evidence" value="ECO:0007669"/>
    <property type="project" value="UniProtKB-KW"/>
</dbReference>
<evidence type="ECO:0000256" key="2">
    <source>
        <dbReference type="ARBA" id="ARBA00023141"/>
    </source>
</evidence>
<dbReference type="AlphaFoldDB" id="A0AAU7VPN1"/>
<dbReference type="Pfam" id="PF08501">
    <property type="entry name" value="Shikimate_dh_N"/>
    <property type="match status" value="1"/>
</dbReference>
<dbReference type="EMBL" id="CP158367">
    <property type="protein sequence ID" value="XBX75778.1"/>
    <property type="molecule type" value="Genomic_DNA"/>
</dbReference>
<organism evidence="4">
    <name type="scientific">Proteinivorax tanatarense</name>
    <dbReference type="NCBI Taxonomy" id="1260629"/>
    <lineage>
        <taxon>Bacteria</taxon>
        <taxon>Bacillati</taxon>
        <taxon>Bacillota</taxon>
        <taxon>Clostridia</taxon>
        <taxon>Eubacteriales</taxon>
        <taxon>Proteinivoracaceae</taxon>
        <taxon>Proteinivorax</taxon>
    </lineage>
</organism>
<dbReference type="GO" id="GO:0050661">
    <property type="term" value="F:NADP binding"/>
    <property type="evidence" value="ECO:0007669"/>
    <property type="project" value="TreeGrafter"/>
</dbReference>
<protein>
    <recommendedName>
        <fullName evidence="3">Shikimate dehydrogenase substrate binding N-terminal domain-containing protein</fullName>
    </recommendedName>
</protein>
<dbReference type="SUPFAM" id="SSF51735">
    <property type="entry name" value="NAD(P)-binding Rossmann-fold domains"/>
    <property type="match status" value="1"/>
</dbReference>
<dbReference type="Gene3D" id="3.40.50.10860">
    <property type="entry name" value="Leucine Dehydrogenase, chain A, domain 1"/>
    <property type="match status" value="1"/>
</dbReference>
<reference evidence="4" key="2">
    <citation type="submission" date="2024-06" db="EMBL/GenBank/DDBJ databases">
        <authorList>
            <person name="Petrova K.O."/>
            <person name="Toshchakov S.V."/>
            <person name="Boltjanskaja Y.V."/>
            <person name="Kevbrin V."/>
        </authorList>
    </citation>
    <scope>NUCLEOTIDE SEQUENCE</scope>
    <source>
        <strain evidence="4">Z-910T</strain>
    </source>
</reference>
<dbReference type="PANTHER" id="PTHR21089">
    <property type="entry name" value="SHIKIMATE DEHYDROGENASE"/>
    <property type="match status" value="1"/>
</dbReference>
<comment type="pathway">
    <text evidence="1">Metabolic intermediate biosynthesis; chorismate biosynthesis; chorismate from D-erythrose 4-phosphate and phosphoenolpyruvate: step 4/7.</text>
</comment>
<dbReference type="GO" id="GO:0019632">
    <property type="term" value="P:shikimate metabolic process"/>
    <property type="evidence" value="ECO:0007669"/>
    <property type="project" value="TreeGrafter"/>
</dbReference>
<dbReference type="RefSeq" id="WP_350344515.1">
    <property type="nucleotide sequence ID" value="NZ_CP158367.1"/>
</dbReference>
<dbReference type="InterPro" id="IPR022893">
    <property type="entry name" value="Shikimate_DH_fam"/>
</dbReference>
<keyword evidence="2" id="KW-0028">Amino-acid biosynthesis</keyword>
<dbReference type="GO" id="GO:0005829">
    <property type="term" value="C:cytosol"/>
    <property type="evidence" value="ECO:0007669"/>
    <property type="project" value="TreeGrafter"/>
</dbReference>
<evidence type="ECO:0000256" key="1">
    <source>
        <dbReference type="ARBA" id="ARBA00004871"/>
    </source>
</evidence>
<sequence length="256" mass="29148">MDKYCVIGDPIDHSLSPKIHNCLFKHYGLNACYTKFRVSTDNLKEKVDCLIKEGYKGFNVTYPLKAAIKEHIDQISYHGKNIASVNTVALSNGKLLGDNTDFRGMQLVLDPFRSEEIYILGSGNMAHTTIYALKEFTNRNITVVCRNKKAGENLKKQYPWINLMSIEFFKKENISGGVTVNTLPLNLDISHLFENKIAQVLLDCNYNQTVSLSNDLQYISGLELLYAQAIKSFEIWTGYQPTLETLKELLKKYQQS</sequence>
<evidence type="ECO:0000259" key="3">
    <source>
        <dbReference type="Pfam" id="PF08501"/>
    </source>
</evidence>
<dbReference type="GO" id="GO:0004764">
    <property type="term" value="F:shikimate 3-dehydrogenase (NADP+) activity"/>
    <property type="evidence" value="ECO:0007669"/>
    <property type="project" value="InterPro"/>
</dbReference>
<feature type="domain" description="Shikimate dehydrogenase substrate binding N-terminal" evidence="3">
    <location>
        <begin position="6"/>
        <end position="88"/>
    </location>
</feature>
<keyword evidence="2" id="KW-0057">Aromatic amino acid biosynthesis</keyword>
<dbReference type="InterPro" id="IPR046346">
    <property type="entry name" value="Aminoacid_DH-like_N_sf"/>
</dbReference>
<dbReference type="Gene3D" id="3.40.50.720">
    <property type="entry name" value="NAD(P)-binding Rossmann-like Domain"/>
    <property type="match status" value="1"/>
</dbReference>
<name>A0AAU7VPN1_9FIRM</name>
<dbReference type="InterPro" id="IPR013708">
    <property type="entry name" value="Shikimate_DH-bd_N"/>
</dbReference>
<gene>
    <name evidence="4" type="ORF">PRVXT_000933</name>
</gene>
<dbReference type="SUPFAM" id="SSF53223">
    <property type="entry name" value="Aminoacid dehydrogenase-like, N-terminal domain"/>
    <property type="match status" value="1"/>
</dbReference>
<dbReference type="InterPro" id="IPR036291">
    <property type="entry name" value="NAD(P)-bd_dom_sf"/>
</dbReference>
<proteinExistence type="predicted"/>
<reference evidence="4" key="1">
    <citation type="journal article" date="2013" name="Extremophiles">
        <title>Proteinivorax tanatarense gen. nov., sp. nov., an anaerobic, haloalkaliphilic, proteolytic bacterium isolated from a decaying algal bloom, and proposal of Proteinivoraceae fam. nov.</title>
        <authorList>
            <person name="Kevbrin V."/>
            <person name="Boltyanskaya Y."/>
            <person name="Zhilina T."/>
            <person name="Kolganova T."/>
            <person name="Lavrentjeva E."/>
            <person name="Kuznetsov B."/>
        </authorList>
    </citation>
    <scope>NUCLEOTIDE SEQUENCE</scope>
    <source>
        <strain evidence="4">Z-910T</strain>
    </source>
</reference>